<gene>
    <name evidence="1" type="ORF">A2678_01980</name>
</gene>
<protein>
    <submittedName>
        <fullName evidence="1">Uncharacterized protein</fullName>
    </submittedName>
</protein>
<evidence type="ECO:0000313" key="1">
    <source>
        <dbReference type="EMBL" id="OGG48614.1"/>
    </source>
</evidence>
<name>A0A1F6CH81_9BACT</name>
<accession>A0A1F6CH81</accession>
<dbReference type="EMBL" id="MFKU01000010">
    <property type="protein sequence ID" value="OGG48614.1"/>
    <property type="molecule type" value="Genomic_DNA"/>
</dbReference>
<proteinExistence type="predicted"/>
<dbReference type="Proteomes" id="UP000178815">
    <property type="component" value="Unassembled WGS sequence"/>
</dbReference>
<reference evidence="1 2" key="1">
    <citation type="journal article" date="2016" name="Nat. Commun.">
        <title>Thousands of microbial genomes shed light on interconnected biogeochemical processes in an aquifer system.</title>
        <authorList>
            <person name="Anantharaman K."/>
            <person name="Brown C.T."/>
            <person name="Hug L.A."/>
            <person name="Sharon I."/>
            <person name="Castelle C.J."/>
            <person name="Probst A.J."/>
            <person name="Thomas B.C."/>
            <person name="Singh A."/>
            <person name="Wilkins M.J."/>
            <person name="Karaoz U."/>
            <person name="Brodie E.L."/>
            <person name="Williams K.H."/>
            <person name="Hubbard S.S."/>
            <person name="Banfield J.F."/>
        </authorList>
    </citation>
    <scope>NUCLEOTIDE SEQUENCE [LARGE SCALE GENOMIC DNA]</scope>
</reference>
<sequence length="128" mass="14107">MKSSGATGRVKVTKIPRGEAPEEIRAAWVGLVLPCYPTAGYITGAEIGLESGRVRKDRRECVIVPQKEALKILADSHPAAARWWNDHGFPLSFLTNFSFGVDEVIIVSGVRLQKLVEVTDEIRGDPHR</sequence>
<dbReference type="STRING" id="1798481.A2678_01980"/>
<evidence type="ECO:0000313" key="2">
    <source>
        <dbReference type="Proteomes" id="UP000178815"/>
    </source>
</evidence>
<dbReference type="AlphaFoldDB" id="A0A1F6CH81"/>
<comment type="caution">
    <text evidence="1">The sequence shown here is derived from an EMBL/GenBank/DDBJ whole genome shotgun (WGS) entry which is preliminary data.</text>
</comment>
<organism evidence="1 2">
    <name type="scientific">Candidatus Kaiserbacteria bacterium RIFCSPHIGHO2_01_FULL_53_31</name>
    <dbReference type="NCBI Taxonomy" id="1798481"/>
    <lineage>
        <taxon>Bacteria</taxon>
        <taxon>Candidatus Kaiseribacteriota</taxon>
    </lineage>
</organism>